<proteinExistence type="predicted"/>
<evidence type="ECO:0000256" key="1">
    <source>
        <dbReference type="SAM" id="MobiDB-lite"/>
    </source>
</evidence>
<dbReference type="AlphaFoldDB" id="A0A4C2E719"/>
<evidence type="ECO:0000313" key="4">
    <source>
        <dbReference type="EMBL" id="GCE98509.1"/>
    </source>
</evidence>
<evidence type="ECO:0000259" key="2">
    <source>
        <dbReference type="Pfam" id="PF04425"/>
    </source>
</evidence>
<reference evidence="4 5" key="1">
    <citation type="submission" date="2019-01" db="EMBL/GenBank/DDBJ databases">
        <title>Draft Genome Sequencing of Zygosaccharomyces mellis Ca-7.</title>
        <authorList>
            <person name="Shiwa Y."/>
            <person name="Kanesaki Y."/>
            <person name="Ishige T."/>
            <person name="Mura K."/>
            <person name="Hori T."/>
            <person name="Tamura T."/>
        </authorList>
    </citation>
    <scope>NUCLEOTIDE SEQUENCE [LARGE SCALE GENOMIC DNA]</scope>
    <source>
        <strain evidence="4 5">Ca-7</strain>
    </source>
</reference>
<keyword evidence="5" id="KW-1185">Reference proteome</keyword>
<evidence type="ECO:0000313" key="5">
    <source>
        <dbReference type="Proteomes" id="UP000301737"/>
    </source>
</evidence>
<feature type="compositionally biased region" description="Polar residues" evidence="1">
    <location>
        <begin position="41"/>
        <end position="51"/>
    </location>
</feature>
<dbReference type="Pfam" id="PF04425">
    <property type="entry name" value="Bul1_N"/>
    <property type="match status" value="1"/>
</dbReference>
<feature type="domain" description="Bul1 C-terminal" evidence="3">
    <location>
        <begin position="629"/>
        <end position="906"/>
    </location>
</feature>
<dbReference type="InterPro" id="IPR007519">
    <property type="entry name" value="Bul1_N"/>
</dbReference>
<organism evidence="4 5">
    <name type="scientific">Zygosaccharomyces mellis</name>
    <dbReference type="NCBI Taxonomy" id="42258"/>
    <lineage>
        <taxon>Eukaryota</taxon>
        <taxon>Fungi</taxon>
        <taxon>Dikarya</taxon>
        <taxon>Ascomycota</taxon>
        <taxon>Saccharomycotina</taxon>
        <taxon>Saccharomycetes</taxon>
        <taxon>Saccharomycetales</taxon>
        <taxon>Saccharomycetaceae</taxon>
        <taxon>Zygosaccharomyces</taxon>
    </lineage>
</organism>
<sequence length="909" mass="103133">MPRDFSTKNSHPGRPVFTNANTEISGLRRGRRPLRTPPQSGPSMRSASTGTVLRRKRENERSPSPNDRSNARGGSLPRSRNNQENVLVDVLPSFEMYNSLHRHIPQGNINPDCHDFPPCYQEVEAQQNSILRNTDQPTEIQALESQHPQQRPDMRRSSSLGVNNLQAFSTQHLSIQNTISRLQENSEPIEDDFNDSDNINIDKLYSLPKLSTPIEVTIRLTKNPPKPHEKPEEESILKEYTSGDVIHGYCIVENTSSQPLPFEMFYVTFEGYISLVDRQIGKRTLKRFLRMVDLSASWSYTNIQLSTGVDVIVGDVDYDNCILGLTNNRILEPGVRYKKFFTFKLPNQLLDVTCKQEQFRHTLLPPSFGVDKLRHHGKYAGIKVNSVLGCGHLGVKGSPILTIDMVDENLSVNYTVDARIVGKDKKTQKLNLMKEVDYNIRVIPFAFCCPVIGELTTDQQLNQLQTDIERRIMALQSVFSRLEINEPIRPKDVNHTDIDGTVDSNLDLDEAELLRCKMNQLQLRRTNSRSSNSSDNRNLKSKFLHSNKVEAQFSYKVRSKSSSGFKNGIFSGLLGGSSSSSGRNDILKEKTEKAGLILFQADIPEYSLPYRPPSLLRKTNKFDNKNSYDQENWLQLLDLVPEEMRRPLDHLDINLTCIQSNNSRPGEPPEIQSITTELLCITAKSDNSIPIKLNAELLMNKNKFNEMKEKYADLSKTVSDLSKEFEANSTKLSELYNMRDTALAPRELRFGDFVPSQLHNNLESLANLDVNVVHLHDVFRKQTHTLKDFTSSQDTISAIPSNGSVSHSSSSGFLSSTFSTSSEHSRSSTSLKFVDQIAHEWVKCEPFKYKRTITVNLEYNDNIRETLVPTFESCLCARFYCVRVNIKFDHHAGTATIDVPVDIKNFHNI</sequence>
<evidence type="ECO:0000259" key="3">
    <source>
        <dbReference type="Pfam" id="PF04426"/>
    </source>
</evidence>
<dbReference type="OrthoDB" id="2283785at2759"/>
<dbReference type="Proteomes" id="UP000301737">
    <property type="component" value="Unassembled WGS sequence"/>
</dbReference>
<protein>
    <submittedName>
        <fullName evidence="4">Uncharacterized protein</fullName>
    </submittedName>
</protein>
<dbReference type="PANTHER" id="PTHR31904">
    <property type="entry name" value="BYPASS OF STOP CODON PROTEIN 5-RELATED"/>
    <property type="match status" value="1"/>
</dbReference>
<dbReference type="Pfam" id="PF04426">
    <property type="entry name" value="Bul1_C"/>
    <property type="match status" value="1"/>
</dbReference>
<dbReference type="EMBL" id="BIMX01000005">
    <property type="protein sequence ID" value="GCE98509.1"/>
    <property type="molecule type" value="Genomic_DNA"/>
</dbReference>
<comment type="caution">
    <text evidence="4">The sequence shown here is derived from an EMBL/GenBank/DDBJ whole genome shotgun (WGS) entry which is preliminary data.</text>
</comment>
<feature type="region of interest" description="Disordered" evidence="1">
    <location>
        <begin position="1"/>
        <end position="84"/>
    </location>
</feature>
<name>A0A4C2E719_9SACH</name>
<dbReference type="PANTHER" id="PTHR31904:SF1">
    <property type="entry name" value="BYPASS OF STOP CODON PROTEIN 5-RELATED"/>
    <property type="match status" value="1"/>
</dbReference>
<accession>A0A4C2E719</accession>
<gene>
    <name evidence="4" type="ORF">ZYGM_003896</name>
</gene>
<dbReference type="InterPro" id="IPR039634">
    <property type="entry name" value="Bul1-like"/>
</dbReference>
<feature type="domain" description="Bul1 N-terminal" evidence="2">
    <location>
        <begin position="78"/>
        <end position="501"/>
    </location>
</feature>
<dbReference type="InterPro" id="IPR022794">
    <property type="entry name" value="Bul1_C"/>
</dbReference>